<feature type="domain" description="Glutamyl-tRNA reductase N-terminal" evidence="17">
    <location>
        <begin position="6"/>
        <end position="155"/>
    </location>
</feature>
<dbReference type="HAMAP" id="MF_00087">
    <property type="entry name" value="Glu_tRNA_reductase"/>
    <property type="match status" value="1"/>
</dbReference>
<dbReference type="InterPro" id="IPR018214">
    <property type="entry name" value="GluRdtase_CS"/>
</dbReference>
<feature type="binding site" evidence="9 11">
    <location>
        <position position="119"/>
    </location>
    <ligand>
        <name>substrate</name>
    </ligand>
</feature>
<dbReference type="EC" id="1.2.1.70" evidence="3 9"/>
<gene>
    <name evidence="9" type="primary">hemA</name>
    <name evidence="18" type="ORF">EDC56_1327</name>
</gene>
<keyword evidence="5 9" id="KW-0560">Oxidoreductase</keyword>
<feature type="site" description="Important for activity" evidence="9 13">
    <location>
        <position position="98"/>
    </location>
</feature>
<protein>
    <recommendedName>
        <fullName evidence="8 9">Glutamyl-tRNA reductase</fullName>
        <shortName evidence="9">GluTR</shortName>
        <ecNumber evidence="3 9">1.2.1.70</ecNumber>
    </recommendedName>
</protein>
<dbReference type="EMBL" id="RKHR01000003">
    <property type="protein sequence ID" value="ROS05775.1"/>
    <property type="molecule type" value="Genomic_DNA"/>
</dbReference>
<dbReference type="OrthoDB" id="110209at2"/>
<feature type="binding site" evidence="9 11">
    <location>
        <begin position="113"/>
        <end position="115"/>
    </location>
    <ligand>
        <name>substrate</name>
    </ligand>
</feature>
<feature type="domain" description="Tetrapyrrole biosynthesis glutamyl-tRNA reductase dimerisation" evidence="15">
    <location>
        <begin position="320"/>
        <end position="416"/>
    </location>
</feature>
<dbReference type="PIRSF" id="PIRSF000445">
    <property type="entry name" value="4pyrrol_synth_GluRdtase"/>
    <property type="match status" value="1"/>
</dbReference>
<dbReference type="Proteomes" id="UP000275394">
    <property type="component" value="Unassembled WGS sequence"/>
</dbReference>
<evidence type="ECO:0000313" key="19">
    <source>
        <dbReference type="Proteomes" id="UP000275394"/>
    </source>
</evidence>
<dbReference type="SUPFAM" id="SSF51735">
    <property type="entry name" value="NAD(P)-binding Rossmann-fold domains"/>
    <property type="match status" value="1"/>
</dbReference>
<dbReference type="PANTHER" id="PTHR43013:SF1">
    <property type="entry name" value="GLUTAMYL-TRNA REDUCTASE"/>
    <property type="match status" value="1"/>
</dbReference>
<dbReference type="SUPFAM" id="SSF69742">
    <property type="entry name" value="Glutamyl tRNA-reductase catalytic, N-terminal domain"/>
    <property type="match status" value="1"/>
</dbReference>
<dbReference type="SUPFAM" id="SSF69075">
    <property type="entry name" value="Glutamyl tRNA-reductase dimerization domain"/>
    <property type="match status" value="1"/>
</dbReference>
<evidence type="ECO:0000256" key="9">
    <source>
        <dbReference type="HAMAP-Rule" id="MF_00087"/>
    </source>
</evidence>
<keyword evidence="19" id="KW-1185">Reference proteome</keyword>
<dbReference type="AlphaFoldDB" id="A0A3N2E2G6"/>
<dbReference type="Gene3D" id="3.30.460.30">
    <property type="entry name" value="Glutamyl-tRNA reductase, N-terminal domain"/>
    <property type="match status" value="1"/>
</dbReference>
<dbReference type="UniPathway" id="UPA00251">
    <property type="reaction ID" value="UER00316"/>
</dbReference>
<evidence type="ECO:0000256" key="8">
    <source>
        <dbReference type="ARBA" id="ARBA00068659"/>
    </source>
</evidence>
<dbReference type="FunFam" id="3.40.50.720:FF:000031">
    <property type="entry name" value="Glutamyl-tRNA reductase"/>
    <property type="match status" value="1"/>
</dbReference>
<evidence type="ECO:0000256" key="11">
    <source>
        <dbReference type="PIRSR" id="PIRSR000445-2"/>
    </source>
</evidence>
<evidence type="ECO:0000256" key="10">
    <source>
        <dbReference type="PIRSR" id="PIRSR000445-1"/>
    </source>
</evidence>
<dbReference type="Pfam" id="PF01488">
    <property type="entry name" value="Shikimate_DH"/>
    <property type="match status" value="1"/>
</dbReference>
<dbReference type="GO" id="GO:0050661">
    <property type="term" value="F:NADP binding"/>
    <property type="evidence" value="ECO:0007669"/>
    <property type="project" value="InterPro"/>
</dbReference>
<name>A0A3N2E2G6_9GAMM</name>
<dbReference type="CDD" id="cd05213">
    <property type="entry name" value="NAD_bind_Glutamyl_tRNA_reduct"/>
    <property type="match status" value="1"/>
</dbReference>
<accession>A0A3N2E2G6</accession>
<dbReference type="InterPro" id="IPR036291">
    <property type="entry name" value="NAD(P)-bd_dom_sf"/>
</dbReference>
<feature type="domain" description="Quinate/shikimate 5-dehydrogenase/glutamyl-tRNA reductase" evidence="16">
    <location>
        <begin position="171"/>
        <end position="305"/>
    </location>
</feature>
<comment type="subunit">
    <text evidence="9">Homodimer.</text>
</comment>
<feature type="active site" description="Nucleophile" evidence="9 10">
    <location>
        <position position="50"/>
    </location>
</feature>
<comment type="catalytic activity">
    <reaction evidence="7 9 14">
        <text>(S)-4-amino-5-oxopentanoate + tRNA(Glu) + NADP(+) = L-glutamyl-tRNA(Glu) + NADPH + H(+)</text>
        <dbReference type="Rhea" id="RHEA:12344"/>
        <dbReference type="Rhea" id="RHEA-COMP:9663"/>
        <dbReference type="Rhea" id="RHEA-COMP:9680"/>
        <dbReference type="ChEBI" id="CHEBI:15378"/>
        <dbReference type="ChEBI" id="CHEBI:57501"/>
        <dbReference type="ChEBI" id="CHEBI:57783"/>
        <dbReference type="ChEBI" id="CHEBI:58349"/>
        <dbReference type="ChEBI" id="CHEBI:78442"/>
        <dbReference type="ChEBI" id="CHEBI:78520"/>
        <dbReference type="EC" id="1.2.1.70"/>
    </reaction>
</comment>
<comment type="caution">
    <text evidence="18">The sequence shown here is derived from an EMBL/GenBank/DDBJ whole genome shotgun (WGS) entry which is preliminary data.</text>
</comment>
<evidence type="ECO:0000256" key="7">
    <source>
        <dbReference type="ARBA" id="ARBA00047464"/>
    </source>
</evidence>
<dbReference type="PANTHER" id="PTHR43013">
    <property type="entry name" value="GLUTAMYL-TRNA REDUCTASE"/>
    <property type="match status" value="1"/>
</dbReference>
<comment type="pathway">
    <text evidence="1 9 14">Porphyrin-containing compound metabolism; protoporphyrin-IX biosynthesis; 5-aminolevulinate from L-glutamyl-tRNA(Glu): step 1/2.</text>
</comment>
<feature type="binding site" evidence="9 11">
    <location>
        <position position="108"/>
    </location>
    <ligand>
        <name>substrate</name>
    </ligand>
</feature>
<comment type="function">
    <text evidence="9">Catalyzes the NADPH-dependent reduction of glutamyl-tRNA(Glu) to glutamate 1-semialdehyde (GSA).</text>
</comment>
<evidence type="ECO:0000256" key="2">
    <source>
        <dbReference type="ARBA" id="ARBA00005916"/>
    </source>
</evidence>
<feature type="binding site" evidence="9 12">
    <location>
        <begin position="188"/>
        <end position="193"/>
    </location>
    <ligand>
        <name>NADP(+)</name>
        <dbReference type="ChEBI" id="CHEBI:58349"/>
    </ligand>
</feature>
<reference evidence="18 19" key="1">
    <citation type="submission" date="2018-11" db="EMBL/GenBank/DDBJ databases">
        <title>Genomic Encyclopedia of Type Strains, Phase IV (KMG-IV): sequencing the most valuable type-strain genomes for metagenomic binning, comparative biology and taxonomic classification.</title>
        <authorList>
            <person name="Goeker M."/>
        </authorList>
    </citation>
    <scope>NUCLEOTIDE SEQUENCE [LARGE SCALE GENOMIC DNA]</scope>
    <source>
        <strain evidence="18 19">DSM 100316</strain>
    </source>
</reference>
<evidence type="ECO:0000256" key="4">
    <source>
        <dbReference type="ARBA" id="ARBA00022857"/>
    </source>
</evidence>
<evidence type="ECO:0000256" key="12">
    <source>
        <dbReference type="PIRSR" id="PIRSR000445-3"/>
    </source>
</evidence>
<evidence type="ECO:0000256" key="14">
    <source>
        <dbReference type="RuleBase" id="RU000584"/>
    </source>
</evidence>
<keyword evidence="4 9" id="KW-0521">NADP</keyword>
<dbReference type="PROSITE" id="PS00747">
    <property type="entry name" value="GLUTR"/>
    <property type="match status" value="1"/>
</dbReference>
<organism evidence="18 19">
    <name type="scientific">Sinobacterium caligoides</name>
    <dbReference type="NCBI Taxonomy" id="933926"/>
    <lineage>
        <taxon>Bacteria</taxon>
        <taxon>Pseudomonadati</taxon>
        <taxon>Pseudomonadota</taxon>
        <taxon>Gammaproteobacteria</taxon>
        <taxon>Cellvibrionales</taxon>
        <taxon>Spongiibacteraceae</taxon>
        <taxon>Sinobacterium</taxon>
    </lineage>
</organism>
<comment type="miscellaneous">
    <text evidence="9">During catalysis, the active site Cys acts as a nucleophile attacking the alpha-carbonyl group of tRNA-bound glutamate with the formation of a thioester intermediate between enzyme and glutamate, and the concomitant release of tRNA(Glu). The thioester intermediate is finally reduced by direct hydride transfer from NADPH, to form the product GSA.</text>
</comment>
<dbReference type="InterPro" id="IPR015896">
    <property type="entry name" value="4pyrrol_synth_GluRdtase_dimer"/>
</dbReference>
<dbReference type="InterPro" id="IPR036453">
    <property type="entry name" value="GluRdtase_dimer_dom_sf"/>
</dbReference>
<dbReference type="InterPro" id="IPR036343">
    <property type="entry name" value="GluRdtase_N_sf"/>
</dbReference>
<dbReference type="GO" id="GO:0019353">
    <property type="term" value="P:protoporphyrinogen IX biosynthetic process from glutamate"/>
    <property type="evidence" value="ECO:0007669"/>
    <property type="project" value="TreeGrafter"/>
</dbReference>
<keyword evidence="6 9" id="KW-0627">Porphyrin biosynthesis</keyword>
<evidence type="ECO:0000256" key="6">
    <source>
        <dbReference type="ARBA" id="ARBA00023244"/>
    </source>
</evidence>
<evidence type="ECO:0000259" key="15">
    <source>
        <dbReference type="Pfam" id="PF00745"/>
    </source>
</evidence>
<evidence type="ECO:0000256" key="13">
    <source>
        <dbReference type="PIRSR" id="PIRSR000445-4"/>
    </source>
</evidence>
<dbReference type="NCBIfam" id="TIGR01035">
    <property type="entry name" value="hemA"/>
    <property type="match status" value="1"/>
</dbReference>
<evidence type="ECO:0000256" key="1">
    <source>
        <dbReference type="ARBA" id="ARBA00005059"/>
    </source>
</evidence>
<dbReference type="Gene3D" id="3.40.50.720">
    <property type="entry name" value="NAD(P)-binding Rossmann-like Domain"/>
    <property type="match status" value="1"/>
</dbReference>
<evidence type="ECO:0000313" key="18">
    <source>
        <dbReference type="EMBL" id="ROS05775.1"/>
    </source>
</evidence>
<evidence type="ECO:0000259" key="17">
    <source>
        <dbReference type="Pfam" id="PF05201"/>
    </source>
</evidence>
<evidence type="ECO:0000256" key="3">
    <source>
        <dbReference type="ARBA" id="ARBA00012970"/>
    </source>
</evidence>
<dbReference type="InterPro" id="IPR000343">
    <property type="entry name" value="4pyrrol_synth_GluRdtase"/>
</dbReference>
<evidence type="ECO:0000259" key="16">
    <source>
        <dbReference type="Pfam" id="PF01488"/>
    </source>
</evidence>
<evidence type="ECO:0000256" key="5">
    <source>
        <dbReference type="ARBA" id="ARBA00023002"/>
    </source>
</evidence>
<dbReference type="Pfam" id="PF00745">
    <property type="entry name" value="GlutR_dimer"/>
    <property type="match status" value="1"/>
</dbReference>
<dbReference type="FunFam" id="3.30.460.30:FF:000001">
    <property type="entry name" value="Glutamyl-tRNA reductase"/>
    <property type="match status" value="1"/>
</dbReference>
<dbReference type="Pfam" id="PF05201">
    <property type="entry name" value="GlutR_N"/>
    <property type="match status" value="1"/>
</dbReference>
<comment type="similarity">
    <text evidence="2 9 14">Belongs to the glutamyl-tRNA reductase family.</text>
</comment>
<dbReference type="InterPro" id="IPR015895">
    <property type="entry name" value="4pyrrol_synth_GluRdtase_N"/>
</dbReference>
<dbReference type="GO" id="GO:0008883">
    <property type="term" value="F:glutamyl-tRNA reductase activity"/>
    <property type="evidence" value="ECO:0007669"/>
    <property type="project" value="UniProtKB-UniRule"/>
</dbReference>
<proteinExistence type="inferred from homology"/>
<dbReference type="InterPro" id="IPR006151">
    <property type="entry name" value="Shikm_DH/Glu-tRNA_Rdtase"/>
</dbReference>
<sequence>MSLLALGVNHNSAPLEIREKVAFTESRLEEALREGCARSGASELVILSTCNRTELFVAYDGDVDCVALGHWLARFHGLAWDDLAPYCYQHVDLEAVRHLTRVGAGLDSMVLGEPQILGQIKTAYAQAQQLNVVGSQLNQMFDSCFTVVKQIRTETAIGANPVSVAFAAVSLSKRIFSRLDRSNALLIGAGETIELVARHLRENGIANMTIANRTLSRSESLAAEVGARSVSLDAIAEELVAADIVISSTAAPIAILGKGAVEAALRRRKHKPIFMVDIAVPRDIEPQVAELSDVYLYTVDDLKEIVEENKRSRQSEAVSAEQLVEQGVLSFEQKQREYRAVDTVKALRSHADDIRQSELQRALKLLARGDQPEVVLESLARSLTNKLLHAPSANLKRASAAGRDEVIPLADELFALGEYKSLDSENT</sequence>
<comment type="domain">
    <text evidence="9">Possesses an unusual extended V-shaped dimeric structure with each monomer consisting of three distinct domains arranged along a curved 'spinal' alpha-helix. The N-terminal catalytic domain specifically recognizes the glutamate moiety of the substrate. The second domain is the NADPH-binding domain, and the third C-terminal domain is responsible for dimerization.</text>
</comment>
<feature type="binding site" evidence="9 11">
    <location>
        <begin position="49"/>
        <end position="52"/>
    </location>
    <ligand>
        <name>substrate</name>
    </ligand>
</feature>